<dbReference type="InterPro" id="IPR032710">
    <property type="entry name" value="NTF2-like_dom_sf"/>
</dbReference>
<dbReference type="Pfam" id="PF13577">
    <property type="entry name" value="SnoaL_4"/>
    <property type="match status" value="1"/>
</dbReference>
<evidence type="ECO:0000259" key="1">
    <source>
        <dbReference type="Pfam" id="PF13577"/>
    </source>
</evidence>
<dbReference type="OrthoDB" id="5081128at2"/>
<dbReference type="Proteomes" id="UP000325827">
    <property type="component" value="Unassembled WGS sequence"/>
</dbReference>
<dbReference type="Gene3D" id="3.10.450.50">
    <property type="match status" value="1"/>
</dbReference>
<accession>A0A5J5J4F6</accession>
<name>A0A5J5J4F6_9MICO</name>
<organism evidence="2 3">
    <name type="scientific">Microbacterium rhizomatis</name>
    <dbReference type="NCBI Taxonomy" id="1631477"/>
    <lineage>
        <taxon>Bacteria</taxon>
        <taxon>Bacillati</taxon>
        <taxon>Actinomycetota</taxon>
        <taxon>Actinomycetes</taxon>
        <taxon>Micrococcales</taxon>
        <taxon>Microbacteriaceae</taxon>
        <taxon>Microbacterium</taxon>
    </lineage>
</organism>
<dbReference type="SUPFAM" id="SSF54427">
    <property type="entry name" value="NTF2-like"/>
    <property type="match status" value="1"/>
</dbReference>
<evidence type="ECO:0000313" key="3">
    <source>
        <dbReference type="Proteomes" id="UP000325827"/>
    </source>
</evidence>
<comment type="caution">
    <text evidence="2">The sequence shown here is derived from an EMBL/GenBank/DDBJ whole genome shotgun (WGS) entry which is preliminary data.</text>
</comment>
<dbReference type="AlphaFoldDB" id="A0A5J5J4F6"/>
<evidence type="ECO:0000313" key="2">
    <source>
        <dbReference type="EMBL" id="KAA9108213.1"/>
    </source>
</evidence>
<dbReference type="CDD" id="cd00531">
    <property type="entry name" value="NTF2_like"/>
    <property type="match status" value="1"/>
</dbReference>
<proteinExistence type="predicted"/>
<dbReference type="EMBL" id="VYSA01000002">
    <property type="protein sequence ID" value="KAA9108213.1"/>
    <property type="molecule type" value="Genomic_DNA"/>
</dbReference>
<gene>
    <name evidence="2" type="ORF">F6B43_12505</name>
</gene>
<reference evidence="3" key="1">
    <citation type="submission" date="2019-09" db="EMBL/GenBank/DDBJ databases">
        <title>Mumia zhuanghuii sp. nov. isolated from the intestinal contents of plateau pika (Ochotona curzoniae) in the Qinghai-Tibet plateau of China.</title>
        <authorList>
            <person name="Tian Z."/>
        </authorList>
    </citation>
    <scope>NUCLEOTIDE SEQUENCE [LARGE SCALE GENOMIC DNA]</scope>
    <source>
        <strain evidence="3">JCM 30598</strain>
    </source>
</reference>
<dbReference type="InterPro" id="IPR037401">
    <property type="entry name" value="SnoaL-like"/>
</dbReference>
<feature type="domain" description="SnoaL-like" evidence="1">
    <location>
        <begin position="9"/>
        <end position="131"/>
    </location>
</feature>
<protein>
    <submittedName>
        <fullName evidence="2">Nuclear transport factor 2 family protein</fullName>
    </submittedName>
</protein>
<keyword evidence="3" id="KW-1185">Reference proteome</keyword>
<sequence>MTMGRLTAEELLSRAEIADTLHAYSRGVDRRDIDLLADLFTDDATFDYGNGRIISGRDDLRALFVSATGRYKATSHHVSTIAYPRLEAGSASTLSYVYAFHDTGEMHFHLWGCYEDELVDDGDRWRIVSRKVRTAGARTTPSEELPERFERYLRAEVD</sequence>